<proteinExistence type="predicted"/>
<organism evidence="2 3">
    <name type="scientific">Hypholoma sublateritium (strain FD-334 SS-4)</name>
    <dbReference type="NCBI Taxonomy" id="945553"/>
    <lineage>
        <taxon>Eukaryota</taxon>
        <taxon>Fungi</taxon>
        <taxon>Dikarya</taxon>
        <taxon>Basidiomycota</taxon>
        <taxon>Agaricomycotina</taxon>
        <taxon>Agaricomycetes</taxon>
        <taxon>Agaricomycetidae</taxon>
        <taxon>Agaricales</taxon>
        <taxon>Agaricineae</taxon>
        <taxon>Strophariaceae</taxon>
        <taxon>Hypholoma</taxon>
    </lineage>
</organism>
<sequence>MERRETPQYLLLRYAIDDIRLARPGTSYISASRNPPKSQGANYIANPHISLYQPSRPPNTQWRPQDVRASCPNLSISSKQPLAQEGSGGNSIGFERKCPPFIYTISTGNRTRWTANPAIASLASPENGHSLPTRGRAGVSEPPSPRGGP</sequence>
<dbReference type="EMBL" id="KN817664">
    <property type="protein sequence ID" value="KJA14827.1"/>
    <property type="molecule type" value="Genomic_DNA"/>
</dbReference>
<reference evidence="3" key="1">
    <citation type="submission" date="2014-04" db="EMBL/GenBank/DDBJ databases">
        <title>Evolutionary Origins and Diversification of the Mycorrhizal Mutualists.</title>
        <authorList>
            <consortium name="DOE Joint Genome Institute"/>
            <consortium name="Mycorrhizal Genomics Consortium"/>
            <person name="Kohler A."/>
            <person name="Kuo A."/>
            <person name="Nagy L.G."/>
            <person name="Floudas D."/>
            <person name="Copeland A."/>
            <person name="Barry K.W."/>
            <person name="Cichocki N."/>
            <person name="Veneault-Fourrey C."/>
            <person name="LaButti K."/>
            <person name="Lindquist E.A."/>
            <person name="Lipzen A."/>
            <person name="Lundell T."/>
            <person name="Morin E."/>
            <person name="Murat C."/>
            <person name="Riley R."/>
            <person name="Ohm R."/>
            <person name="Sun H."/>
            <person name="Tunlid A."/>
            <person name="Henrissat B."/>
            <person name="Grigoriev I.V."/>
            <person name="Hibbett D.S."/>
            <person name="Martin F."/>
        </authorList>
    </citation>
    <scope>NUCLEOTIDE SEQUENCE [LARGE SCALE GENOMIC DNA]</scope>
    <source>
        <strain evidence="3">FD-334 SS-4</strain>
    </source>
</reference>
<evidence type="ECO:0000256" key="1">
    <source>
        <dbReference type="SAM" id="MobiDB-lite"/>
    </source>
</evidence>
<dbReference type="AlphaFoldDB" id="A0A0D2KJL9"/>
<gene>
    <name evidence="2" type="ORF">HYPSUDRAFT_208390</name>
</gene>
<evidence type="ECO:0000313" key="2">
    <source>
        <dbReference type="EMBL" id="KJA14827.1"/>
    </source>
</evidence>
<dbReference type="Proteomes" id="UP000054270">
    <property type="component" value="Unassembled WGS sequence"/>
</dbReference>
<keyword evidence="3" id="KW-1185">Reference proteome</keyword>
<accession>A0A0D2KJL9</accession>
<evidence type="ECO:0000313" key="3">
    <source>
        <dbReference type="Proteomes" id="UP000054270"/>
    </source>
</evidence>
<feature type="region of interest" description="Disordered" evidence="1">
    <location>
        <begin position="116"/>
        <end position="149"/>
    </location>
</feature>
<name>A0A0D2KJL9_HYPSF</name>
<feature type="region of interest" description="Disordered" evidence="1">
    <location>
        <begin position="71"/>
        <end position="94"/>
    </location>
</feature>
<feature type="compositionally biased region" description="Polar residues" evidence="1">
    <location>
        <begin position="72"/>
        <end position="81"/>
    </location>
</feature>
<protein>
    <submittedName>
        <fullName evidence="2">Uncharacterized protein</fullName>
    </submittedName>
</protein>